<feature type="repeat" description="TPR" evidence="8">
    <location>
        <begin position="132"/>
        <end position="165"/>
    </location>
</feature>
<dbReference type="Pfam" id="PF13844">
    <property type="entry name" value="Glyco_transf_41"/>
    <property type="match status" value="2"/>
</dbReference>
<feature type="domain" description="O-GlcNAc transferase C-terminal" evidence="9">
    <location>
        <begin position="245"/>
        <end position="402"/>
    </location>
</feature>
<dbReference type="SMART" id="SM00028">
    <property type="entry name" value="TPR"/>
    <property type="match status" value="5"/>
</dbReference>
<evidence type="ECO:0000256" key="6">
    <source>
        <dbReference type="ARBA" id="ARBA00022737"/>
    </source>
</evidence>
<dbReference type="Gene3D" id="3.40.50.11380">
    <property type="match status" value="1"/>
</dbReference>
<evidence type="ECO:0000256" key="2">
    <source>
        <dbReference type="ARBA" id="ARBA00005386"/>
    </source>
</evidence>
<dbReference type="Pfam" id="PF13432">
    <property type="entry name" value="TPR_16"/>
    <property type="match status" value="1"/>
</dbReference>
<comment type="caution">
    <text evidence="10">The sequence shown here is derived from an EMBL/GenBank/DDBJ whole genome shotgun (WGS) entry which is preliminary data.</text>
</comment>
<sequence>MSRKTQLLAKNVTISLTQARKQTQRFPNDSAAWIQLGAVLSQRNEQDKACLALEKAVALAPNSHEALVRLADVELLQHKPLQALEKLELAREILPDSVIGWVITAKVYLELARVDKAVECAQSAAQLEPNNLQVLDVLSRALSASYRYDEAIDALDQLIKMDPHNFSHWNNAGNLRRDLGLIEESYRFYRRAAEINANSAIAYSNHLTAMHYDPMASREEIAKLAHGWEQRYAPSHVPPRPVPADRQPNKRLRVGMLSDGLRNHPVGKMIVRCLESLDPAQIELYAYTSSAMADNITDRIKKMTSAWQSIRHMSDDDLASQFREDKIDILIDLSGHNAGTRMRVMAMQPAPLLVKWVGGLINTTGVKAIDYLMSDHIETPVGEDEFYTEQLIRLPDDYIVFDPPVKRPEIAELPANRNGFITLACFNNPTKINSVTLARWAAIMHDLPNSKLLLKGRPYTSETFCERLYSAMEAEGIERDRLIIEGPGGNYELLEAYNRADIALDPWPYSGGLTTCEAFLMGVPVITMPGPTFAGRHSASHLVHAGMPELVTHSWEEYHARVLELASDLESLAIIRRSLRQVLLQSPVCNGPRFAKHFTQAMRAIWQRYCEEKAPEALTFSTSGEFWFEDDKKLLDIHVEERPAAKTDEFQWELKGKLVVMDNSAKLIKTGAAIKLSKLNAFTILVFDPASTLQDPSAYDEHEHIQLFQHALLGDGQPTKLNACLDPALSSTLTPLRENQLPEHRRKGAKVLAQLPINTVALDNIEGLPSLDWFILDELSDAVAILEHGHNKLKDTLLIQARVAFQPTHERQPSLVELQHWASRNGFRFYCFINEQHHSYLPEKVSKEKRLATELQSADAIFLPNFARMEELTENQSIKLAFLLYTVYGIKDLPFTLLKQVDEEKAENYLMAEGMVGIRAPTVTSANDNNGLPTKDTQSFPVPDAPFMSSAERDLFLKSIKRAKHYFEFGSGGSTVWAVREGLLVKGVESDAKWVNALKDKLGEKCQIEAVDIGPTQQWGFPVSMQQAPEFSTYSNAIHHHDQEFDLILVDGRFRVACTMATIQHILEYSTEPQEARIFIHDFWNRPQYHVVLPFLEAVEKVESAGLFKVAQNVSKEDVATLWEEYKAQPQ</sequence>
<dbReference type="PROSITE" id="PS50005">
    <property type="entry name" value="TPR"/>
    <property type="match status" value="3"/>
</dbReference>
<dbReference type="InterPro" id="IPR051939">
    <property type="entry name" value="Glycosyltr_41/O-GlcNAc_trsf"/>
</dbReference>
<keyword evidence="11" id="KW-1185">Reference proteome</keyword>
<evidence type="ECO:0000256" key="8">
    <source>
        <dbReference type="PROSITE-ProRule" id="PRU00339"/>
    </source>
</evidence>
<evidence type="ECO:0000259" key="9">
    <source>
        <dbReference type="Pfam" id="PF13844"/>
    </source>
</evidence>
<keyword evidence="4" id="KW-0328">Glycosyltransferase</keyword>
<evidence type="ECO:0000256" key="1">
    <source>
        <dbReference type="ARBA" id="ARBA00004922"/>
    </source>
</evidence>
<dbReference type="Gene3D" id="3.40.50.150">
    <property type="entry name" value="Vaccinia Virus protein VP39"/>
    <property type="match status" value="1"/>
</dbReference>
<protein>
    <recommendedName>
        <fullName evidence="3">protein O-GlcNAc transferase</fullName>
        <ecNumber evidence="3">2.4.1.255</ecNumber>
    </recommendedName>
</protein>
<dbReference type="SUPFAM" id="SSF48452">
    <property type="entry name" value="TPR-like"/>
    <property type="match status" value="1"/>
</dbReference>
<feature type="repeat" description="TPR" evidence="8">
    <location>
        <begin position="98"/>
        <end position="131"/>
    </location>
</feature>
<dbReference type="PANTHER" id="PTHR44835">
    <property type="entry name" value="UDP-N-ACETYLGLUCOSAMINE--PEPTIDE N-ACETYLGLUCOSAMINYLTRANSFERASE SPINDLY-RELATED"/>
    <property type="match status" value="1"/>
</dbReference>
<feature type="repeat" description="TPR" evidence="8">
    <location>
        <begin position="30"/>
        <end position="63"/>
    </location>
</feature>
<keyword evidence="6" id="KW-0677">Repeat</keyword>
<dbReference type="Pfam" id="PF13181">
    <property type="entry name" value="TPR_8"/>
    <property type="match status" value="1"/>
</dbReference>
<keyword evidence="7 8" id="KW-0802">TPR repeat</keyword>
<dbReference type="SUPFAM" id="SSF53756">
    <property type="entry name" value="UDP-Glycosyltransferase/glycogen phosphorylase"/>
    <property type="match status" value="1"/>
</dbReference>
<organism evidence="10 11">
    <name type="scientific">Vreelandella neptunia</name>
    <dbReference type="NCBI Taxonomy" id="115551"/>
    <lineage>
        <taxon>Bacteria</taxon>
        <taxon>Pseudomonadati</taxon>
        <taxon>Pseudomonadota</taxon>
        <taxon>Gammaproteobacteria</taxon>
        <taxon>Oceanospirillales</taxon>
        <taxon>Halomonadaceae</taxon>
        <taxon>Vreelandella</taxon>
    </lineage>
</organism>
<evidence type="ECO:0000256" key="5">
    <source>
        <dbReference type="ARBA" id="ARBA00022679"/>
    </source>
</evidence>
<evidence type="ECO:0000256" key="7">
    <source>
        <dbReference type="ARBA" id="ARBA00022803"/>
    </source>
</evidence>
<dbReference type="Gene3D" id="3.40.50.2000">
    <property type="entry name" value="Glycogen Phosphorylase B"/>
    <property type="match status" value="1"/>
</dbReference>
<dbReference type="EMBL" id="JAKVTW010000005">
    <property type="protein sequence ID" value="MCH4811649.1"/>
    <property type="molecule type" value="Genomic_DNA"/>
</dbReference>
<dbReference type="InterPro" id="IPR019734">
    <property type="entry name" value="TPR_rpt"/>
</dbReference>
<evidence type="ECO:0000313" key="11">
    <source>
        <dbReference type="Proteomes" id="UP001320609"/>
    </source>
</evidence>
<evidence type="ECO:0000256" key="3">
    <source>
        <dbReference type="ARBA" id="ARBA00011970"/>
    </source>
</evidence>
<evidence type="ECO:0000313" key="10">
    <source>
        <dbReference type="EMBL" id="MCH4811649.1"/>
    </source>
</evidence>
<name>A0ABS9S6D0_9GAMM</name>
<comment type="pathway">
    <text evidence="1">Protein modification; protein glycosylation.</text>
</comment>
<dbReference type="InterPro" id="IPR029489">
    <property type="entry name" value="OGT/SEC/SPY_C"/>
</dbReference>
<dbReference type="EC" id="2.4.1.255" evidence="3"/>
<keyword evidence="5" id="KW-0808">Transferase</keyword>
<comment type="similarity">
    <text evidence="2">Belongs to the glycosyltransferase 41 family. O-GlcNAc transferase subfamily.</text>
</comment>
<accession>A0ABS9S6D0</accession>
<dbReference type="PANTHER" id="PTHR44835:SF1">
    <property type="entry name" value="PROTEIN O-GLCNAC TRANSFERASE"/>
    <property type="match status" value="1"/>
</dbReference>
<evidence type="ECO:0000256" key="4">
    <source>
        <dbReference type="ARBA" id="ARBA00022676"/>
    </source>
</evidence>
<proteinExistence type="inferred from homology"/>
<feature type="domain" description="O-GlcNAc transferase C-terminal" evidence="9">
    <location>
        <begin position="421"/>
        <end position="595"/>
    </location>
</feature>
<dbReference type="Proteomes" id="UP001320609">
    <property type="component" value="Unassembled WGS sequence"/>
</dbReference>
<dbReference type="RefSeq" id="WP_240718020.1">
    <property type="nucleotide sequence ID" value="NZ_JAKVTW010000005.1"/>
</dbReference>
<dbReference type="InterPro" id="IPR029063">
    <property type="entry name" value="SAM-dependent_MTases_sf"/>
</dbReference>
<gene>
    <name evidence="10" type="ORF">MLE19_09920</name>
</gene>
<dbReference type="Gene3D" id="1.25.40.10">
    <property type="entry name" value="Tetratricopeptide repeat domain"/>
    <property type="match status" value="1"/>
</dbReference>
<dbReference type="InterPro" id="IPR011990">
    <property type="entry name" value="TPR-like_helical_dom_sf"/>
</dbReference>
<reference evidence="10 11" key="1">
    <citation type="submission" date="2022-03" db="EMBL/GenBank/DDBJ databases">
        <title>Genomic signatures underlying metal tolerance in selected Arctic bacterial isolates.</title>
        <authorList>
            <person name="Thomas F.A."/>
            <person name="Venkatachalam S."/>
            <person name="Krishnan K.P."/>
        </authorList>
    </citation>
    <scope>NUCLEOTIDE SEQUENCE [LARGE SCALE GENOMIC DNA]</scope>
    <source>
        <strain evidence="10 11">HM116</strain>
    </source>
</reference>